<dbReference type="OrthoDB" id="2861623at2759"/>
<dbReference type="Gene3D" id="1.10.600.10">
    <property type="entry name" value="Farnesyl Diphosphate Synthase"/>
    <property type="match status" value="1"/>
</dbReference>
<dbReference type="Pfam" id="PF19086">
    <property type="entry name" value="Terpene_syn_C_2"/>
    <property type="match status" value="1"/>
</dbReference>
<evidence type="ECO:0000313" key="1">
    <source>
        <dbReference type="EMBL" id="KAF9465377.1"/>
    </source>
</evidence>
<accession>A0A9P5Y879</accession>
<dbReference type="InterPro" id="IPR008949">
    <property type="entry name" value="Isoprenoid_synthase_dom_sf"/>
</dbReference>
<gene>
    <name evidence="1" type="ORF">BDZ94DRAFT_1296610</name>
</gene>
<dbReference type="AlphaFoldDB" id="A0A9P5Y879"/>
<organism evidence="1 2">
    <name type="scientific">Collybia nuda</name>
    <dbReference type="NCBI Taxonomy" id="64659"/>
    <lineage>
        <taxon>Eukaryota</taxon>
        <taxon>Fungi</taxon>
        <taxon>Dikarya</taxon>
        <taxon>Basidiomycota</taxon>
        <taxon>Agaricomycotina</taxon>
        <taxon>Agaricomycetes</taxon>
        <taxon>Agaricomycetidae</taxon>
        <taxon>Agaricales</taxon>
        <taxon>Tricholomatineae</taxon>
        <taxon>Clitocybaceae</taxon>
        <taxon>Collybia</taxon>
    </lineage>
</organism>
<proteinExistence type="predicted"/>
<name>A0A9P5Y879_9AGAR</name>
<reference evidence="1" key="1">
    <citation type="submission" date="2020-11" db="EMBL/GenBank/DDBJ databases">
        <authorList>
            <consortium name="DOE Joint Genome Institute"/>
            <person name="Ahrendt S."/>
            <person name="Riley R."/>
            <person name="Andreopoulos W."/>
            <person name="Labutti K."/>
            <person name="Pangilinan J."/>
            <person name="Ruiz-Duenas F.J."/>
            <person name="Barrasa J.M."/>
            <person name="Sanchez-Garcia M."/>
            <person name="Camarero S."/>
            <person name="Miyauchi S."/>
            <person name="Serrano A."/>
            <person name="Linde D."/>
            <person name="Babiker R."/>
            <person name="Drula E."/>
            <person name="Ayuso-Fernandez I."/>
            <person name="Pacheco R."/>
            <person name="Padilla G."/>
            <person name="Ferreira P."/>
            <person name="Barriuso J."/>
            <person name="Kellner H."/>
            <person name="Castanera R."/>
            <person name="Alfaro M."/>
            <person name="Ramirez L."/>
            <person name="Pisabarro A.G."/>
            <person name="Kuo A."/>
            <person name="Tritt A."/>
            <person name="Lipzen A."/>
            <person name="He G."/>
            <person name="Yan M."/>
            <person name="Ng V."/>
            <person name="Cullen D."/>
            <person name="Martin F."/>
            <person name="Rosso M.-N."/>
            <person name="Henrissat B."/>
            <person name="Hibbett D."/>
            <person name="Martinez A.T."/>
            <person name="Grigoriev I.V."/>
        </authorList>
    </citation>
    <scope>NUCLEOTIDE SEQUENCE</scope>
    <source>
        <strain evidence="1">CBS 247.69</strain>
    </source>
</reference>
<sequence length="261" mass="30432">MAGRFELPDLIAKGPWTRQLSPHYRLTARLGWPKRDIDFLRGLFCLFCLFFAFDEYTDVATTDKVQQLARILVNALHNPSVTRPEGEHDLEKKYFPRKTRTYLHEKVYQRHGRICVWGGYRQSGRTRTANDYLVVRRDTAAIKPIAAFSEFGLNLPVEVLENPSLVSLIRSTVDMLLVDNSIGLSEAVNRAESYFEELRVDFLSKMKEVSSWNEETDRNVFNTRRQPWTTKRNYGDDWVKKKEHRIVKTLAPDPGPVRRAR</sequence>
<evidence type="ECO:0000313" key="2">
    <source>
        <dbReference type="Proteomes" id="UP000807353"/>
    </source>
</evidence>
<dbReference type="EMBL" id="MU150248">
    <property type="protein sequence ID" value="KAF9465377.1"/>
    <property type="molecule type" value="Genomic_DNA"/>
</dbReference>
<protein>
    <submittedName>
        <fullName evidence="1">Uncharacterized protein</fullName>
    </submittedName>
</protein>
<dbReference type="SUPFAM" id="SSF48576">
    <property type="entry name" value="Terpenoid synthases"/>
    <property type="match status" value="1"/>
</dbReference>
<comment type="caution">
    <text evidence="1">The sequence shown here is derived from an EMBL/GenBank/DDBJ whole genome shotgun (WGS) entry which is preliminary data.</text>
</comment>
<dbReference type="Proteomes" id="UP000807353">
    <property type="component" value="Unassembled WGS sequence"/>
</dbReference>
<keyword evidence="2" id="KW-1185">Reference proteome</keyword>